<keyword evidence="2" id="KW-1185">Reference proteome</keyword>
<dbReference type="Proteomes" id="UP001525890">
    <property type="component" value="Unassembled WGS sequence"/>
</dbReference>
<evidence type="ECO:0000313" key="1">
    <source>
        <dbReference type="EMBL" id="MCT7969752.1"/>
    </source>
</evidence>
<accession>A0ABT2MYZ5</accession>
<protein>
    <submittedName>
        <fullName evidence="1">Uncharacterized protein</fullName>
    </submittedName>
</protein>
<sequence length="66" mass="7772">MSNLKEIEKAILSLPSPDFEKLKQWFFDIDYQRWDEQIEQDIAEGRLEALAQEAISEFEAGHCQEI</sequence>
<proteinExistence type="predicted"/>
<name>A0ABT2MYZ5_9CYAN</name>
<organism evidence="1 2">
    <name type="scientific">Laspinema palackyanum D2a</name>
    <dbReference type="NCBI Taxonomy" id="2953684"/>
    <lineage>
        <taxon>Bacteria</taxon>
        <taxon>Bacillati</taxon>
        <taxon>Cyanobacteriota</taxon>
        <taxon>Cyanophyceae</taxon>
        <taxon>Oscillatoriophycideae</taxon>
        <taxon>Oscillatoriales</taxon>
        <taxon>Laspinemataceae</taxon>
        <taxon>Laspinema</taxon>
        <taxon>Laspinema palackyanum</taxon>
    </lineage>
</organism>
<comment type="caution">
    <text evidence="1">The sequence shown here is derived from an EMBL/GenBank/DDBJ whole genome shotgun (WGS) entry which is preliminary data.</text>
</comment>
<gene>
    <name evidence="1" type="ORF">NG799_25905</name>
</gene>
<dbReference type="EMBL" id="JAMXFF010000058">
    <property type="protein sequence ID" value="MCT7969752.1"/>
    <property type="molecule type" value="Genomic_DNA"/>
</dbReference>
<evidence type="ECO:0000313" key="2">
    <source>
        <dbReference type="Proteomes" id="UP001525890"/>
    </source>
</evidence>
<reference evidence="1 2" key="1">
    <citation type="journal article" date="2022" name="Front. Microbiol.">
        <title>High genomic differentiation and limited gene flow indicate recent cryptic speciation within the genus Laspinema (cyanobacteria).</title>
        <authorList>
            <person name="Stanojkovic A."/>
            <person name="Skoupy S."/>
            <person name="Skaloud P."/>
            <person name="Dvorak P."/>
        </authorList>
    </citation>
    <scope>NUCLEOTIDE SEQUENCE [LARGE SCALE GENOMIC DNA]</scope>
    <source>
        <strain evidence="1 2">D2a</strain>
    </source>
</reference>